<keyword evidence="2 10" id="KW-0444">Lipid biosynthesis</keyword>
<dbReference type="GO" id="GO:0008654">
    <property type="term" value="P:phospholipid biosynthetic process"/>
    <property type="evidence" value="ECO:0007669"/>
    <property type="project" value="UniProtKB-UniRule"/>
</dbReference>
<evidence type="ECO:0000256" key="1">
    <source>
        <dbReference type="ARBA" id="ARBA00022475"/>
    </source>
</evidence>
<name>A0A974A040_9BRAD</name>
<evidence type="ECO:0000256" key="7">
    <source>
        <dbReference type="ARBA" id="ARBA00023136"/>
    </source>
</evidence>
<dbReference type="GO" id="GO:0005886">
    <property type="term" value="C:plasma membrane"/>
    <property type="evidence" value="ECO:0007669"/>
    <property type="project" value="UniProtKB-SubCell"/>
</dbReference>
<evidence type="ECO:0000313" key="12">
    <source>
        <dbReference type="EMBL" id="NVI43483.1"/>
    </source>
</evidence>
<feature type="transmembrane region" description="Helical" evidence="10">
    <location>
        <begin position="154"/>
        <end position="172"/>
    </location>
</feature>
<feature type="transmembrane region" description="Helical" evidence="10">
    <location>
        <begin position="94"/>
        <end position="116"/>
    </location>
</feature>
<comment type="pathway">
    <text evidence="10">Lipid metabolism; phospholipid metabolism.</text>
</comment>
<protein>
    <recommendedName>
        <fullName evidence="10">Glycerol-3-phosphate acyltransferase</fullName>
    </recommendedName>
    <alternativeName>
        <fullName evidence="10">Acyl-PO4 G3P acyltransferase</fullName>
    </alternativeName>
    <alternativeName>
        <fullName evidence="10">Acyl-phosphate--glycerol-3-phosphate acyltransferase</fullName>
    </alternativeName>
    <alternativeName>
        <fullName evidence="10">G3P acyltransferase</fullName>
        <shortName evidence="10">GPAT</shortName>
        <ecNumber evidence="10">2.3.1.275</ecNumber>
    </alternativeName>
    <alternativeName>
        <fullName evidence="10">Lysophosphatidic acid synthase</fullName>
        <shortName evidence="10">LPA synthase</shortName>
    </alternativeName>
</protein>
<evidence type="ECO:0000256" key="6">
    <source>
        <dbReference type="ARBA" id="ARBA00023098"/>
    </source>
</evidence>
<dbReference type="PANTHER" id="PTHR30309">
    <property type="entry name" value="INNER MEMBRANE PROTEIN YGIH"/>
    <property type="match status" value="1"/>
</dbReference>
<keyword evidence="8 10" id="KW-0594">Phospholipid biosynthesis</keyword>
<keyword evidence="9 10" id="KW-1208">Phospholipid metabolism</keyword>
<proteinExistence type="inferred from homology"/>
<dbReference type="SMART" id="SM01207">
    <property type="entry name" value="G3P_acyltransf"/>
    <property type="match status" value="1"/>
</dbReference>
<dbReference type="EC" id="2.3.1.275" evidence="10"/>
<keyword evidence="6 10" id="KW-0443">Lipid metabolism</keyword>
<evidence type="ECO:0000256" key="5">
    <source>
        <dbReference type="ARBA" id="ARBA00022989"/>
    </source>
</evidence>
<reference evidence="12" key="1">
    <citation type="submission" date="2020-06" db="EMBL/GenBank/DDBJ databases">
        <title>Whole Genome Sequence of Bradyrhizobium sp. Strain 1S1.</title>
        <authorList>
            <person name="Bromfield E.S.P."/>
            <person name="Cloutier S."/>
        </authorList>
    </citation>
    <scope>NUCLEOTIDE SEQUENCE [LARGE SCALE GENOMIC DNA]</scope>
    <source>
        <strain evidence="12">1S1</strain>
    </source>
</reference>
<evidence type="ECO:0000256" key="4">
    <source>
        <dbReference type="ARBA" id="ARBA00022692"/>
    </source>
</evidence>
<dbReference type="GO" id="GO:0043772">
    <property type="term" value="F:acyl-phosphate glycerol-3-phosphate acyltransferase activity"/>
    <property type="evidence" value="ECO:0007669"/>
    <property type="project" value="UniProtKB-UniRule"/>
</dbReference>
<sequence length="227" mass="24834">MRSTVLWTLTSETEAYAQILGAIFGYLVGSLPSEVLQKKAEAVQGNRKTILGNLRTTEPLILDVVKGAMAVLVAFWLARAFNDGSTSADLSQEFSVWFAAGVAAFLGHLFPIWRGFRGGNGFGIYLGVLIGWWWPAALAFCITWLIVARATRNSSLASLLAAVVAALAFYLGTQPMGTTSMVFWELYRQHEVMTWATALMAVVTAWKHRDDIKRLLTGTEPKIGTGD</sequence>
<comment type="subunit">
    <text evidence="10">Probably interacts with PlsX.</text>
</comment>
<evidence type="ECO:0000256" key="9">
    <source>
        <dbReference type="ARBA" id="ARBA00023264"/>
    </source>
</evidence>
<dbReference type="AlphaFoldDB" id="A0A974A040"/>
<comment type="catalytic activity">
    <reaction evidence="10">
        <text>an acyl phosphate + sn-glycerol 3-phosphate = a 1-acyl-sn-glycero-3-phosphate + phosphate</text>
        <dbReference type="Rhea" id="RHEA:34075"/>
        <dbReference type="ChEBI" id="CHEBI:43474"/>
        <dbReference type="ChEBI" id="CHEBI:57597"/>
        <dbReference type="ChEBI" id="CHEBI:57970"/>
        <dbReference type="ChEBI" id="CHEBI:59918"/>
        <dbReference type="EC" id="2.3.1.275"/>
    </reaction>
</comment>
<dbReference type="EMBL" id="JAAOLE020000001">
    <property type="protein sequence ID" value="NVI43483.1"/>
    <property type="molecule type" value="Genomic_DNA"/>
</dbReference>
<evidence type="ECO:0000256" key="2">
    <source>
        <dbReference type="ARBA" id="ARBA00022516"/>
    </source>
</evidence>
<evidence type="ECO:0000256" key="8">
    <source>
        <dbReference type="ARBA" id="ARBA00023209"/>
    </source>
</evidence>
<keyword evidence="1 10" id="KW-1003">Cell membrane</keyword>
<keyword evidence="7 10" id="KW-0472">Membrane</keyword>
<evidence type="ECO:0000313" key="11">
    <source>
        <dbReference type="EMBL" id="NVI43103.1"/>
    </source>
</evidence>
<evidence type="ECO:0000256" key="10">
    <source>
        <dbReference type="HAMAP-Rule" id="MF_01043"/>
    </source>
</evidence>
<feature type="transmembrane region" description="Helical" evidence="10">
    <location>
        <begin position="60"/>
        <end position="82"/>
    </location>
</feature>
<keyword evidence="4 10" id="KW-0812">Transmembrane</keyword>
<keyword evidence="5 10" id="KW-1133">Transmembrane helix</keyword>
<feature type="transmembrane region" description="Helical" evidence="10">
    <location>
        <begin position="192"/>
        <end position="208"/>
    </location>
</feature>
<comment type="caution">
    <text evidence="12">The sequence shown here is derived from an EMBL/GenBank/DDBJ whole genome shotgun (WGS) entry which is preliminary data.</text>
</comment>
<keyword evidence="3 10" id="KW-0808">Transferase</keyword>
<dbReference type="RefSeq" id="WP_166208670.1">
    <property type="nucleotide sequence ID" value="NZ_CP088285.1"/>
</dbReference>
<dbReference type="Pfam" id="PF02660">
    <property type="entry name" value="G3P_acyltransf"/>
    <property type="match status" value="1"/>
</dbReference>
<gene>
    <name evidence="10" type="primary">plsY</name>
    <name evidence="11" type="ORF">HAP48_008645</name>
    <name evidence="12" type="ORF">HAP48_010900</name>
</gene>
<feature type="transmembrane region" description="Helical" evidence="10">
    <location>
        <begin position="122"/>
        <end position="147"/>
    </location>
</feature>
<dbReference type="InterPro" id="IPR003811">
    <property type="entry name" value="G3P_acylTferase_PlsY"/>
</dbReference>
<dbReference type="EMBL" id="JAAOLE020000001">
    <property type="protein sequence ID" value="NVI43103.1"/>
    <property type="molecule type" value="Genomic_DNA"/>
</dbReference>
<evidence type="ECO:0000256" key="3">
    <source>
        <dbReference type="ARBA" id="ARBA00022679"/>
    </source>
</evidence>
<comment type="similarity">
    <text evidence="10">Belongs to the PlsY family.</text>
</comment>
<comment type="function">
    <text evidence="10">Catalyzes the transfer of an acyl group from acyl-phosphate (acyl-PO(4)) to glycerol-3-phosphate (G3P) to form lysophosphatidic acid (LPA). This enzyme utilizes acyl-phosphate as fatty acyl donor, but not acyl-CoA or acyl-ACP.</text>
</comment>
<organism evidence="12">
    <name type="scientific">Bradyrhizobium septentrionale</name>
    <dbReference type="NCBI Taxonomy" id="1404411"/>
    <lineage>
        <taxon>Bacteria</taxon>
        <taxon>Pseudomonadati</taxon>
        <taxon>Pseudomonadota</taxon>
        <taxon>Alphaproteobacteria</taxon>
        <taxon>Hyphomicrobiales</taxon>
        <taxon>Nitrobacteraceae</taxon>
        <taxon>Bradyrhizobium</taxon>
    </lineage>
</organism>
<keyword evidence="12" id="KW-0012">Acyltransferase</keyword>
<dbReference type="PANTHER" id="PTHR30309:SF0">
    <property type="entry name" value="GLYCEROL-3-PHOSPHATE ACYLTRANSFERASE-RELATED"/>
    <property type="match status" value="1"/>
</dbReference>
<comment type="subcellular location">
    <subcellularLocation>
        <location evidence="10">Cell membrane</location>
        <topology evidence="10">Multi-pass membrane protein</topology>
    </subcellularLocation>
</comment>
<accession>A0A974A040</accession>
<dbReference type="HAMAP" id="MF_01043">
    <property type="entry name" value="PlsY"/>
    <property type="match status" value="1"/>
</dbReference>